<dbReference type="STRING" id="861450.HMPREF0080_02041"/>
<dbReference type="RefSeq" id="WP_006791002.1">
    <property type="nucleotide sequence ID" value="NZ_JH417615.1"/>
</dbReference>
<dbReference type="OrthoDB" id="1751165at2"/>
<proteinExistence type="predicted"/>
<dbReference type="Proteomes" id="UP000005481">
    <property type="component" value="Unassembled WGS sequence"/>
</dbReference>
<dbReference type="InterPro" id="IPR006448">
    <property type="entry name" value="Phage_term_ssu_P27"/>
</dbReference>
<dbReference type="AlphaFoldDB" id="G9YK32"/>
<organism evidence="1 2">
    <name type="scientific">Anaeroglobus geminatus F0357</name>
    <dbReference type="NCBI Taxonomy" id="861450"/>
    <lineage>
        <taxon>Bacteria</taxon>
        <taxon>Bacillati</taxon>
        <taxon>Bacillota</taxon>
        <taxon>Negativicutes</taxon>
        <taxon>Veillonellales</taxon>
        <taxon>Veillonellaceae</taxon>
        <taxon>Anaeroglobus</taxon>
    </lineage>
</organism>
<dbReference type="PATRIC" id="fig|861450.3.peg.1875"/>
<comment type="caution">
    <text evidence="1">The sequence shown here is derived from an EMBL/GenBank/DDBJ whole genome shotgun (WGS) entry which is preliminary data.</text>
</comment>
<dbReference type="eggNOG" id="COG3747">
    <property type="taxonomic scope" value="Bacteria"/>
</dbReference>
<reference evidence="1 2" key="1">
    <citation type="submission" date="2011-08" db="EMBL/GenBank/DDBJ databases">
        <authorList>
            <person name="Weinstock G."/>
            <person name="Sodergren E."/>
            <person name="Clifton S."/>
            <person name="Fulton L."/>
            <person name="Fulton B."/>
            <person name="Courtney L."/>
            <person name="Fronick C."/>
            <person name="Harrison M."/>
            <person name="Strong C."/>
            <person name="Farmer C."/>
            <person name="Delahaunty K."/>
            <person name="Markovic C."/>
            <person name="Hall O."/>
            <person name="Minx P."/>
            <person name="Tomlinson C."/>
            <person name="Mitreva M."/>
            <person name="Hou S."/>
            <person name="Chen J."/>
            <person name="Wollam A."/>
            <person name="Pepin K.H."/>
            <person name="Johnson M."/>
            <person name="Bhonagiri V."/>
            <person name="Zhang X."/>
            <person name="Suruliraj S."/>
            <person name="Warren W."/>
            <person name="Chinwalla A."/>
            <person name="Mardis E.R."/>
            <person name="Wilson R.K."/>
        </authorList>
    </citation>
    <scope>NUCLEOTIDE SEQUENCE [LARGE SCALE GENOMIC DNA]</scope>
    <source>
        <strain evidence="1 2">F0357</strain>
    </source>
</reference>
<gene>
    <name evidence="1" type="ORF">HMPREF0080_02041</name>
</gene>
<dbReference type="HOGENOM" id="CLU_1406187_0_0_9"/>
<dbReference type="Pfam" id="PF05119">
    <property type="entry name" value="Terminase_4"/>
    <property type="match status" value="1"/>
</dbReference>
<protein>
    <submittedName>
        <fullName evidence="1">Phage terminase, small subunit, P27 family</fullName>
    </submittedName>
</protein>
<keyword evidence="2" id="KW-1185">Reference proteome</keyword>
<sequence>MAGRPAKPIELHLLNGNKRHLTKVEIEQRKKSEVQLGEHKLVCPPYVRHDKNAYKKWKEIAKLYKDIDFVSSADVGLMARYCMAFSEYINLTEHRKVCATIRVDTENGEDTDMLEVLAAKYPVKTAAKMFEKIEYVFSLSGVLAVDKALNAKMTTLVQMEDRLFLNPLAKIRNVPKKEVKQDDPLKDKGFGNI</sequence>
<accession>G9YK32</accession>
<evidence type="ECO:0000313" key="2">
    <source>
        <dbReference type="Proteomes" id="UP000005481"/>
    </source>
</evidence>
<dbReference type="EMBL" id="AGCJ01000091">
    <property type="protein sequence ID" value="EHM37857.1"/>
    <property type="molecule type" value="Genomic_DNA"/>
</dbReference>
<evidence type="ECO:0000313" key="1">
    <source>
        <dbReference type="EMBL" id="EHM37857.1"/>
    </source>
</evidence>
<name>G9YK32_9FIRM</name>